<sequence length="924" mass="106131">MASLKEILIHVEQMEDGSFTLSAFDENEQPLPYSHMKKHLFQWHESSFYGTFLEDVSFIGTTAVLLSPWMTVELLGKNSFNSFSSVQLTEETEPLIEAASTIYEFIADGDFLPDYEAWTNGVFRWKDQDSILDGFTAEWFSAAVQDYIQYDDELREKWENIKEKSPAVTTFRGHFLDEEDFLEGIGWVDDQTPFTVGLRLNEPDFDGDDWKIEMFLRDKKSGAVVFFDGLKSLKKSWQAYSDKIAREQDRFHRTVPWLSFDSGTTLISEEEAWIFLSEASETLVDMGVEILLPSWWQIVRDSSMMLKAKVSSAPRGESFVGMNALLDFNWRFATNGIELTEDEFNELVASNRRLVNIRGQWVKIDPQFIKQMKRLMEKAESEGLHMSDILARELMDQQEGGLEDSDIMDTSAFAGIQFDLSKQLRSLIRKLTTAENLPEHEVSPSFQGTLRPYQKYGMNWLLFLRQSGFGACLADDMGLGKTIQMIAYFLHVKESGRQNTPNLIIAPTSVLGNWQRELQTFAPNLSVALHYGPRRPKGEDFTGYYENADVVLTSYGLSHADSEELSSVTWNTICLDEAQNIKNAHTKQSRAIRKLKGIHHIALSGTPMENRLTELWSIFDFMNKGYLGSLTGFHKRYVLPIEKDRDEKRIGQLQQLIRPFLLRRTKRDEDVALNLPDKLEQKEFIPLSAEQASLYEQLVKDTFEHMTSLTGMQRKALILSMLGRLKQICDHPALYLKEDQTELLAGRSVKLEKLLELMTAIRAQNESCLIFTQYIQMGNMMKRLLEKTFGEPVQFLNGSLSKQERDTLVEKFQKKEYPTLILSLKAGGTGLNLTAANHVIHYDRWWNPAVENQATDRAYRIGQERFVHVHKMITTGTIEEKIDMMLETKQTLNDQIIQSENWITELSTDELEELFTLSASAQAQ</sequence>
<dbReference type="Proteomes" id="UP001073053">
    <property type="component" value="Unassembled WGS sequence"/>
</dbReference>
<dbReference type="CDD" id="cd18793">
    <property type="entry name" value="SF2_C_SNF"/>
    <property type="match status" value="1"/>
</dbReference>
<dbReference type="InterPro" id="IPR014001">
    <property type="entry name" value="Helicase_ATP-bd"/>
</dbReference>
<dbReference type="Pfam" id="PF00176">
    <property type="entry name" value="SNF2-rel_dom"/>
    <property type="match status" value="1"/>
</dbReference>
<dbReference type="InterPro" id="IPR027417">
    <property type="entry name" value="P-loop_NTPase"/>
</dbReference>
<dbReference type="RefSeq" id="WP_185848527.1">
    <property type="nucleotide sequence ID" value="NZ_CP070976.1"/>
</dbReference>
<dbReference type="FunFam" id="3.40.50.10810:FF:000057">
    <property type="entry name" value="Snf2/Rad54 family helicase"/>
    <property type="match status" value="1"/>
</dbReference>
<dbReference type="InterPro" id="IPR001650">
    <property type="entry name" value="Helicase_C-like"/>
</dbReference>
<dbReference type="InterPro" id="IPR022138">
    <property type="entry name" value="DUF3670"/>
</dbReference>
<dbReference type="SMART" id="SM00487">
    <property type="entry name" value="DEXDc"/>
    <property type="match status" value="1"/>
</dbReference>
<dbReference type="GO" id="GO:0005524">
    <property type="term" value="F:ATP binding"/>
    <property type="evidence" value="ECO:0007669"/>
    <property type="project" value="InterPro"/>
</dbReference>
<evidence type="ECO:0000256" key="1">
    <source>
        <dbReference type="ARBA" id="ARBA00022801"/>
    </source>
</evidence>
<dbReference type="InterPro" id="IPR049730">
    <property type="entry name" value="SNF2/RAD54-like_C"/>
</dbReference>
<name>A0A9Q4HQ26_9BACI</name>
<dbReference type="PROSITE" id="PS51194">
    <property type="entry name" value="HELICASE_CTER"/>
    <property type="match status" value="1"/>
</dbReference>
<dbReference type="SMART" id="SM00490">
    <property type="entry name" value="HELICc"/>
    <property type="match status" value="1"/>
</dbReference>
<dbReference type="Pfam" id="PF12419">
    <property type="entry name" value="DUF3670"/>
    <property type="match status" value="1"/>
</dbReference>
<dbReference type="PROSITE" id="PS51192">
    <property type="entry name" value="HELICASE_ATP_BIND_1"/>
    <property type="match status" value="1"/>
</dbReference>
<dbReference type="GO" id="GO:0016787">
    <property type="term" value="F:hydrolase activity"/>
    <property type="evidence" value="ECO:0007669"/>
    <property type="project" value="UniProtKB-KW"/>
</dbReference>
<comment type="caution">
    <text evidence="4">The sequence shown here is derived from an EMBL/GenBank/DDBJ whole genome shotgun (WGS) entry which is preliminary data.</text>
</comment>
<evidence type="ECO:0000313" key="4">
    <source>
        <dbReference type="EMBL" id="MCY9185663.1"/>
    </source>
</evidence>
<dbReference type="EMBL" id="JALAWA010000007">
    <property type="protein sequence ID" value="MCY9185663.1"/>
    <property type="molecule type" value="Genomic_DNA"/>
</dbReference>
<keyword evidence="4" id="KW-0347">Helicase</keyword>
<gene>
    <name evidence="4" type="ORF">MOF03_13590</name>
</gene>
<reference evidence="4" key="1">
    <citation type="submission" date="2022-02" db="EMBL/GenBank/DDBJ databases">
        <title>Crop Bioprotection Bacillus Genome Sequencing.</title>
        <authorList>
            <person name="Dunlap C."/>
        </authorList>
    </citation>
    <scope>NUCLEOTIDE SEQUENCE</scope>
    <source>
        <strain evidence="4">EC49O2N-C10</strain>
    </source>
</reference>
<dbReference type="InterPro" id="IPR038718">
    <property type="entry name" value="SNF2-like_sf"/>
</dbReference>
<evidence type="ECO:0000259" key="3">
    <source>
        <dbReference type="PROSITE" id="PS51194"/>
    </source>
</evidence>
<dbReference type="FunFam" id="3.40.50.300:FF:000533">
    <property type="entry name" value="Helicase, Snf2 family"/>
    <property type="match status" value="1"/>
</dbReference>
<dbReference type="Gene3D" id="3.40.50.10810">
    <property type="entry name" value="Tandem AAA-ATPase domain"/>
    <property type="match status" value="1"/>
</dbReference>
<evidence type="ECO:0000259" key="2">
    <source>
        <dbReference type="PROSITE" id="PS51192"/>
    </source>
</evidence>
<dbReference type="PANTHER" id="PTHR10799">
    <property type="entry name" value="SNF2/RAD54 HELICASE FAMILY"/>
    <property type="match status" value="1"/>
</dbReference>
<keyword evidence="4" id="KW-0067">ATP-binding</keyword>
<keyword evidence="1" id="KW-0378">Hydrolase</keyword>
<dbReference type="Gene3D" id="3.40.50.300">
    <property type="entry name" value="P-loop containing nucleotide triphosphate hydrolases"/>
    <property type="match status" value="1"/>
</dbReference>
<feature type="domain" description="Helicase C-terminal" evidence="3">
    <location>
        <begin position="753"/>
        <end position="907"/>
    </location>
</feature>
<dbReference type="SUPFAM" id="SSF52540">
    <property type="entry name" value="P-loop containing nucleoside triphosphate hydrolases"/>
    <property type="match status" value="2"/>
</dbReference>
<dbReference type="Pfam" id="PF00271">
    <property type="entry name" value="Helicase_C"/>
    <property type="match status" value="1"/>
</dbReference>
<feature type="domain" description="Helicase ATP-binding" evidence="2">
    <location>
        <begin position="462"/>
        <end position="625"/>
    </location>
</feature>
<dbReference type="GO" id="GO:0004386">
    <property type="term" value="F:helicase activity"/>
    <property type="evidence" value="ECO:0007669"/>
    <property type="project" value="UniProtKB-KW"/>
</dbReference>
<dbReference type="InterPro" id="IPR000330">
    <property type="entry name" value="SNF2_N"/>
</dbReference>
<organism evidence="4 5">
    <name type="scientific">Bacillus halotolerans</name>
    <dbReference type="NCBI Taxonomy" id="260554"/>
    <lineage>
        <taxon>Bacteria</taxon>
        <taxon>Bacillati</taxon>
        <taxon>Bacillota</taxon>
        <taxon>Bacilli</taxon>
        <taxon>Bacillales</taxon>
        <taxon>Bacillaceae</taxon>
        <taxon>Bacillus</taxon>
    </lineage>
</organism>
<proteinExistence type="predicted"/>
<evidence type="ECO:0000313" key="5">
    <source>
        <dbReference type="Proteomes" id="UP001073053"/>
    </source>
</evidence>
<protein>
    <submittedName>
        <fullName evidence="4">DEAD/DEAH box helicase</fullName>
    </submittedName>
</protein>
<dbReference type="AlphaFoldDB" id="A0A9Q4HQ26"/>
<dbReference type="CDD" id="cd18012">
    <property type="entry name" value="DEXQc_arch_SWI2_SNF2"/>
    <property type="match status" value="1"/>
</dbReference>
<keyword evidence="4" id="KW-0547">Nucleotide-binding</keyword>
<accession>A0A9Q4HQ26</accession>